<dbReference type="Proteomes" id="UP001156940">
    <property type="component" value="Unassembled WGS sequence"/>
</dbReference>
<evidence type="ECO:0000313" key="3">
    <source>
        <dbReference type="Proteomes" id="UP001156940"/>
    </source>
</evidence>
<name>A0ABT6JC36_9GAMM</name>
<proteinExistence type="predicted"/>
<gene>
    <name evidence="2" type="ORF">QFW77_15545</name>
</gene>
<sequence>MTEARNGEPHALPLGAGVAIGVAIGVAPGTAMDNPAVGIGIAPGPAMCRRGGGKV</sequence>
<dbReference type="Pfam" id="PF26273">
    <property type="entry name" value="Gly_zipper"/>
    <property type="match status" value="1"/>
</dbReference>
<evidence type="ECO:0000313" key="2">
    <source>
        <dbReference type="EMBL" id="MDH5824387.1"/>
    </source>
</evidence>
<dbReference type="RefSeq" id="WP_280575695.1">
    <property type="nucleotide sequence ID" value="NZ_JARXRM010000044.1"/>
</dbReference>
<organism evidence="2 3">
    <name type="scientific">Luteimonas endophytica</name>
    <dbReference type="NCBI Taxonomy" id="3042023"/>
    <lineage>
        <taxon>Bacteria</taxon>
        <taxon>Pseudomonadati</taxon>
        <taxon>Pseudomonadota</taxon>
        <taxon>Gammaproteobacteria</taxon>
        <taxon>Lysobacterales</taxon>
        <taxon>Lysobacteraceae</taxon>
        <taxon>Luteimonas</taxon>
    </lineage>
</organism>
<protein>
    <recommendedName>
        <fullName evidence="1">Glycine zipper-like domain-containing protein</fullName>
    </recommendedName>
</protein>
<dbReference type="InterPro" id="IPR058598">
    <property type="entry name" value="Gly_zipper-like_dom"/>
</dbReference>
<dbReference type="EMBL" id="JARXRM010000044">
    <property type="protein sequence ID" value="MDH5824387.1"/>
    <property type="molecule type" value="Genomic_DNA"/>
</dbReference>
<accession>A0ABT6JC36</accession>
<keyword evidence="3" id="KW-1185">Reference proteome</keyword>
<reference evidence="2 3" key="1">
    <citation type="submission" date="2023-04" db="EMBL/GenBank/DDBJ databases">
        <title>Luteimonas endophyticus RD2P54.</title>
        <authorList>
            <person name="Sun J.-Q."/>
        </authorList>
    </citation>
    <scope>NUCLEOTIDE SEQUENCE [LARGE SCALE GENOMIC DNA]</scope>
    <source>
        <strain evidence="2 3">RD2P54</strain>
    </source>
</reference>
<feature type="domain" description="Glycine zipper-like" evidence="1">
    <location>
        <begin position="14"/>
        <end position="41"/>
    </location>
</feature>
<comment type="caution">
    <text evidence="2">The sequence shown here is derived from an EMBL/GenBank/DDBJ whole genome shotgun (WGS) entry which is preliminary data.</text>
</comment>
<evidence type="ECO:0000259" key="1">
    <source>
        <dbReference type="Pfam" id="PF26273"/>
    </source>
</evidence>